<dbReference type="GeneID" id="94349837"/>
<organism evidence="1 2">
    <name type="scientific">Bremia lactucae</name>
    <name type="common">Lettuce downy mildew</name>
    <dbReference type="NCBI Taxonomy" id="4779"/>
    <lineage>
        <taxon>Eukaryota</taxon>
        <taxon>Sar</taxon>
        <taxon>Stramenopiles</taxon>
        <taxon>Oomycota</taxon>
        <taxon>Peronosporomycetes</taxon>
        <taxon>Peronosporales</taxon>
        <taxon>Peronosporaceae</taxon>
        <taxon>Bremia</taxon>
    </lineage>
</organism>
<reference evidence="1 2" key="1">
    <citation type="journal article" date="2021" name="Genome Biol.">
        <title>AFLAP: assembly-free linkage analysis pipeline using k-mers from genome sequencing data.</title>
        <authorList>
            <person name="Fletcher K."/>
            <person name="Zhang L."/>
            <person name="Gil J."/>
            <person name="Han R."/>
            <person name="Cavanaugh K."/>
            <person name="Michelmore R."/>
        </authorList>
    </citation>
    <scope>NUCLEOTIDE SEQUENCE [LARGE SCALE GENOMIC DNA]</scope>
    <source>
        <strain evidence="1 2">SF5</strain>
    </source>
</reference>
<dbReference type="AlphaFoldDB" id="A0A976FHG0"/>
<sequence>MEYRGYRGSGPERQCLVQWEDEFAESSGADELKYCADLVKPCDRYLAKYLDRAKCYVEFITTNIHRLGRV</sequence>
<name>A0A976FHG0_BRELC</name>
<dbReference type="RefSeq" id="XP_067816135.1">
    <property type="nucleotide sequence ID" value="XM_067964166.1"/>
</dbReference>
<accession>A0A976FHG0</accession>
<proteinExistence type="predicted"/>
<dbReference type="KEGG" id="blac:94349837"/>
<comment type="caution">
    <text evidence="1">The sequence shown here is derived from an EMBL/GenBank/DDBJ whole genome shotgun (WGS) entry which is preliminary data.</text>
</comment>
<protein>
    <submittedName>
        <fullName evidence="1">Uncharacterized protein</fullName>
    </submittedName>
</protein>
<gene>
    <name evidence="1" type="ORF">CCR75_006094</name>
</gene>
<keyword evidence="2" id="KW-1185">Reference proteome</keyword>
<evidence type="ECO:0000313" key="1">
    <source>
        <dbReference type="EMBL" id="TDH66636.1"/>
    </source>
</evidence>
<dbReference type="Proteomes" id="UP000294530">
    <property type="component" value="Unassembled WGS sequence"/>
</dbReference>
<dbReference type="EMBL" id="SHOA02000202">
    <property type="protein sequence ID" value="TDH66636.1"/>
    <property type="molecule type" value="Genomic_DNA"/>
</dbReference>
<evidence type="ECO:0000313" key="2">
    <source>
        <dbReference type="Proteomes" id="UP000294530"/>
    </source>
</evidence>